<proteinExistence type="predicted"/>
<gene>
    <name evidence="2" type="ORF">M441DRAFT_420042</name>
</gene>
<dbReference type="Proteomes" id="UP000240493">
    <property type="component" value="Unassembled WGS sequence"/>
</dbReference>
<evidence type="ECO:0000313" key="3">
    <source>
        <dbReference type="Proteomes" id="UP000240493"/>
    </source>
</evidence>
<name>A0A2T3Z4Q8_TRIA4</name>
<protein>
    <submittedName>
        <fullName evidence="2">Uncharacterized protein</fullName>
    </submittedName>
</protein>
<sequence length="170" mass="18455">MPSEEPRVTSRHPSAASRGSYQQQPASKAVNKRMISKRTVVSGGNAASKLAIRFNSARVIVRSKSTVFVAESKLDVDTTVVGTCYQQPSGQGREAVVAVNGAADRMTCYGCGKAASRRSSQFLPTVPIIFFCSYHFPQQISCFFPLCSHLRLTALSSNFFLVDGHPTISF</sequence>
<keyword evidence="3" id="KW-1185">Reference proteome</keyword>
<organism evidence="2 3">
    <name type="scientific">Trichoderma asperellum (strain ATCC 204424 / CBS 433.97 / NBRC 101777)</name>
    <dbReference type="NCBI Taxonomy" id="1042311"/>
    <lineage>
        <taxon>Eukaryota</taxon>
        <taxon>Fungi</taxon>
        <taxon>Dikarya</taxon>
        <taxon>Ascomycota</taxon>
        <taxon>Pezizomycotina</taxon>
        <taxon>Sordariomycetes</taxon>
        <taxon>Hypocreomycetidae</taxon>
        <taxon>Hypocreales</taxon>
        <taxon>Hypocreaceae</taxon>
        <taxon>Trichoderma</taxon>
    </lineage>
</organism>
<dbReference type="AlphaFoldDB" id="A0A2T3Z4Q8"/>
<accession>A0A2T3Z4Q8</accession>
<feature type="compositionally biased region" description="Polar residues" evidence="1">
    <location>
        <begin position="17"/>
        <end position="26"/>
    </location>
</feature>
<dbReference type="EMBL" id="KZ679263">
    <property type="protein sequence ID" value="PTB39793.1"/>
    <property type="molecule type" value="Genomic_DNA"/>
</dbReference>
<reference evidence="2 3" key="1">
    <citation type="submission" date="2016-07" db="EMBL/GenBank/DDBJ databases">
        <title>Multiple horizontal gene transfer events from other fungi enriched the ability of initially mycotrophic Trichoderma (Ascomycota) to feed on dead plant biomass.</title>
        <authorList>
            <consortium name="DOE Joint Genome Institute"/>
            <person name="Aerts A."/>
            <person name="Atanasova L."/>
            <person name="Chenthamara K."/>
            <person name="Zhang J."/>
            <person name="Grujic M."/>
            <person name="Henrissat B."/>
            <person name="Kuo A."/>
            <person name="Salamov A."/>
            <person name="Lipzen A."/>
            <person name="Labutti K."/>
            <person name="Barry K."/>
            <person name="Miao Y."/>
            <person name="Rahimi M.J."/>
            <person name="Shen Q."/>
            <person name="Grigoriev I.V."/>
            <person name="Kubicek C.P."/>
            <person name="Druzhinina I.S."/>
        </authorList>
    </citation>
    <scope>NUCLEOTIDE SEQUENCE [LARGE SCALE GENOMIC DNA]</scope>
    <source>
        <strain evidence="2 3">CBS 433.97</strain>
    </source>
</reference>
<evidence type="ECO:0000256" key="1">
    <source>
        <dbReference type="SAM" id="MobiDB-lite"/>
    </source>
</evidence>
<evidence type="ECO:0000313" key="2">
    <source>
        <dbReference type="EMBL" id="PTB39793.1"/>
    </source>
</evidence>
<feature type="region of interest" description="Disordered" evidence="1">
    <location>
        <begin position="1"/>
        <end position="33"/>
    </location>
</feature>